<feature type="compositionally biased region" description="Basic and acidic residues" evidence="1">
    <location>
        <begin position="12"/>
        <end position="26"/>
    </location>
</feature>
<dbReference type="Ensembl" id="ENSMAMT00000026111.2">
    <property type="protein sequence ID" value="ENSMAMP00000025457.1"/>
    <property type="gene ID" value="ENSMAMG00000017100.2"/>
</dbReference>
<dbReference type="GeneTree" id="ENSGT00390000003093"/>
<dbReference type="InParanoid" id="A0A3Q3MJZ5"/>
<accession>A0A3Q3MJZ5</accession>
<dbReference type="AlphaFoldDB" id="A0A3Q3MJZ5"/>
<proteinExistence type="predicted"/>
<evidence type="ECO:0000313" key="2">
    <source>
        <dbReference type="Ensembl" id="ENSMAMP00000025457.1"/>
    </source>
</evidence>
<evidence type="ECO:0000313" key="3">
    <source>
        <dbReference type="Proteomes" id="UP000261640"/>
    </source>
</evidence>
<dbReference type="OrthoDB" id="417678at2759"/>
<reference evidence="2" key="2">
    <citation type="submission" date="2025-09" db="UniProtKB">
        <authorList>
            <consortium name="Ensembl"/>
        </authorList>
    </citation>
    <scope>IDENTIFICATION</scope>
</reference>
<keyword evidence="3" id="KW-1185">Reference proteome</keyword>
<organism evidence="2 3">
    <name type="scientific">Mastacembelus armatus</name>
    <name type="common">zig-zag eel</name>
    <dbReference type="NCBI Taxonomy" id="205130"/>
    <lineage>
        <taxon>Eukaryota</taxon>
        <taxon>Metazoa</taxon>
        <taxon>Chordata</taxon>
        <taxon>Craniata</taxon>
        <taxon>Vertebrata</taxon>
        <taxon>Euteleostomi</taxon>
        <taxon>Actinopterygii</taxon>
        <taxon>Neopterygii</taxon>
        <taxon>Teleostei</taxon>
        <taxon>Neoteleostei</taxon>
        <taxon>Acanthomorphata</taxon>
        <taxon>Anabantaria</taxon>
        <taxon>Synbranchiformes</taxon>
        <taxon>Mastacembelidae</taxon>
        <taxon>Mastacembelus</taxon>
    </lineage>
</organism>
<dbReference type="STRING" id="205130.ENSMAMP00000025457"/>
<name>A0A3Q3MJZ5_9TELE</name>
<dbReference type="PANTHER" id="PTHR36960:SF1">
    <property type="entry name" value="SI:DKEY-32E6.3"/>
    <property type="match status" value="1"/>
</dbReference>
<sequence>MAVFGGNSGRQPELHDGTSSRNDSERSCGTGDPAVPVPRRLWSPHDAQGKKLVLHVDLNNTILVSDAVTGQGTIAALDYFLTTVTWGKISKRGKWEWLSDSPSLLPPCEDAVSYYSQYGRTHGFTSGAGRRFRGILDEHLDLLRWPEGLEGDRELSIKGEDGRLYHWILPSFFQLLKDLVQEGREFAILFRTFGSDLPRVLRAVHRALNEGAHPLFPELPELKLSVNKTPGRIRCSSGSVILSRATDHISTQDGERGLYQFFSSVQGLGGFQDDFNWWTCNTVSIHGGKPLWIDPFDQHVQHIFIDDNIRQNDEGTVVHPKVFLDPGGAETRTACTSELYDITLVQNDLLRAIADTNYFTQRVHICMENYEKNLQQGAG</sequence>
<reference evidence="2" key="1">
    <citation type="submission" date="2025-08" db="UniProtKB">
        <authorList>
            <consortium name="Ensembl"/>
        </authorList>
    </citation>
    <scope>IDENTIFICATION</scope>
</reference>
<dbReference type="Proteomes" id="UP000261640">
    <property type="component" value="Unplaced"/>
</dbReference>
<evidence type="ECO:0000256" key="1">
    <source>
        <dbReference type="SAM" id="MobiDB-lite"/>
    </source>
</evidence>
<dbReference type="PANTHER" id="PTHR36960">
    <property type="entry name" value="SI:DKEY-32E6.3"/>
    <property type="match status" value="1"/>
</dbReference>
<dbReference type="GeneID" id="113145056"/>
<dbReference type="RefSeq" id="XP_026187170.1">
    <property type="nucleotide sequence ID" value="XM_026331385.1"/>
</dbReference>
<feature type="region of interest" description="Disordered" evidence="1">
    <location>
        <begin position="1"/>
        <end position="41"/>
    </location>
</feature>
<protein>
    <submittedName>
        <fullName evidence="2">Si:dkey-32e6.3</fullName>
    </submittedName>
</protein>